<evidence type="ECO:0000256" key="4">
    <source>
        <dbReference type="ARBA" id="ARBA00022741"/>
    </source>
</evidence>
<keyword evidence="3" id="KW-0963">Cytoplasm</keyword>
<dbReference type="SUPFAM" id="SSF50465">
    <property type="entry name" value="EF-Tu/eEF-1alpha/eIF2-gamma C-terminal domain"/>
    <property type="match status" value="1"/>
</dbReference>
<dbReference type="GO" id="GO:0005525">
    <property type="term" value="F:GTP binding"/>
    <property type="evidence" value="ECO:0007669"/>
    <property type="project" value="UniProtKB-KW"/>
</dbReference>
<evidence type="ECO:0000256" key="2">
    <source>
        <dbReference type="ARBA" id="ARBA00015953"/>
    </source>
</evidence>
<dbReference type="AlphaFoldDB" id="A0A401JFW1"/>
<dbReference type="InterPro" id="IPR009000">
    <property type="entry name" value="Transl_B-barrel_sf"/>
</dbReference>
<dbReference type="PRINTS" id="PR00315">
    <property type="entry name" value="ELONGATNFCT"/>
</dbReference>
<dbReference type="PANTHER" id="PTHR43721:SF22">
    <property type="entry name" value="ELONGATION FACTOR TU, MITOCHONDRIAL"/>
    <property type="match status" value="1"/>
</dbReference>
<dbReference type="InterPro" id="IPR057335">
    <property type="entry name" value="Beta-barrel_SelB"/>
</dbReference>
<evidence type="ECO:0000259" key="9">
    <source>
        <dbReference type="PROSITE" id="PS51722"/>
    </source>
</evidence>
<dbReference type="Pfam" id="PF09106">
    <property type="entry name" value="WHD_2nd_SelB"/>
    <property type="match status" value="1"/>
</dbReference>
<dbReference type="CDD" id="cd03696">
    <property type="entry name" value="SelB_II"/>
    <property type="match status" value="1"/>
</dbReference>
<evidence type="ECO:0000256" key="5">
    <source>
        <dbReference type="ARBA" id="ARBA00022917"/>
    </source>
</evidence>
<feature type="domain" description="Tr-type G" evidence="9">
    <location>
        <begin position="1"/>
        <end position="169"/>
    </location>
</feature>
<dbReference type="GO" id="GO:0003723">
    <property type="term" value="F:RNA binding"/>
    <property type="evidence" value="ECO:0007669"/>
    <property type="project" value="InterPro"/>
</dbReference>
<dbReference type="PROSITE" id="PS00301">
    <property type="entry name" value="G_TR_1"/>
    <property type="match status" value="1"/>
</dbReference>
<dbReference type="Pfam" id="PF00009">
    <property type="entry name" value="GTP_EFTU"/>
    <property type="match status" value="1"/>
</dbReference>
<dbReference type="GO" id="GO:0005737">
    <property type="term" value="C:cytoplasm"/>
    <property type="evidence" value="ECO:0007669"/>
    <property type="project" value="UniProtKB-SubCell"/>
</dbReference>
<proteinExistence type="predicted"/>
<dbReference type="SUPFAM" id="SSF52540">
    <property type="entry name" value="P-loop containing nucleoside triphosphate hydrolases"/>
    <property type="match status" value="1"/>
</dbReference>
<organism evidence="10 11">
    <name type="scientific">Sulfuriferula multivorans</name>
    <dbReference type="NCBI Taxonomy" id="1559896"/>
    <lineage>
        <taxon>Bacteria</taxon>
        <taxon>Pseudomonadati</taxon>
        <taxon>Pseudomonadota</taxon>
        <taxon>Betaproteobacteria</taxon>
        <taxon>Nitrosomonadales</taxon>
        <taxon>Sulfuricellaceae</taxon>
        <taxon>Sulfuriferula</taxon>
    </lineage>
</organism>
<dbReference type="InterPro" id="IPR004535">
    <property type="entry name" value="Transl_elong_SelB"/>
</dbReference>
<dbReference type="InterPro" id="IPR015190">
    <property type="entry name" value="Elong_fac_SelB-wing-hlx_typ-2"/>
</dbReference>
<dbReference type="InterPro" id="IPR048931">
    <property type="entry name" value="WHD_2nd_SelB_bact"/>
</dbReference>
<dbReference type="InterPro" id="IPR015191">
    <property type="entry name" value="SelB_WHD4"/>
</dbReference>
<dbReference type="Proteomes" id="UP000286806">
    <property type="component" value="Unassembled WGS sequence"/>
</dbReference>
<reference evidence="10 11" key="1">
    <citation type="journal article" date="2019" name="Front. Microbiol.">
        <title>Genomes of Neutrophilic Sulfur-Oxidizing Chemolithoautotrophs Representing 9 Proteobacterial Species From 8 Genera.</title>
        <authorList>
            <person name="Watanabe T."/>
            <person name="Kojima H."/>
            <person name="Umezawa K."/>
            <person name="Hori C."/>
            <person name="Takasuka T.E."/>
            <person name="Kato Y."/>
            <person name="Fukui M."/>
        </authorList>
    </citation>
    <scope>NUCLEOTIDE SEQUENCE [LARGE SCALE GENOMIC DNA]</scope>
    <source>
        <strain evidence="10 11">TTN</strain>
    </source>
</reference>
<dbReference type="FunFam" id="3.40.50.300:FF:001064">
    <property type="entry name" value="Selenocysteine-specific translation elongation factor"/>
    <property type="match status" value="1"/>
</dbReference>
<name>A0A401JFW1_9PROT</name>
<dbReference type="OrthoDB" id="9803139at2"/>
<comment type="caution">
    <text evidence="10">The sequence shown here is derived from an EMBL/GenBank/DDBJ whole genome shotgun (WGS) entry which is preliminary data.</text>
</comment>
<evidence type="ECO:0000256" key="7">
    <source>
        <dbReference type="ARBA" id="ARBA00025526"/>
    </source>
</evidence>
<dbReference type="Gene3D" id="3.40.50.300">
    <property type="entry name" value="P-loop containing nucleotide triphosphate hydrolases"/>
    <property type="match status" value="1"/>
</dbReference>
<evidence type="ECO:0000313" key="10">
    <source>
        <dbReference type="EMBL" id="GBL46519.1"/>
    </source>
</evidence>
<evidence type="ECO:0000256" key="6">
    <source>
        <dbReference type="ARBA" id="ARBA00023134"/>
    </source>
</evidence>
<dbReference type="PANTHER" id="PTHR43721">
    <property type="entry name" value="ELONGATION FACTOR TU-RELATED"/>
    <property type="match status" value="1"/>
</dbReference>
<dbReference type="InterPro" id="IPR009001">
    <property type="entry name" value="Transl_elong_EF1A/Init_IF2_C"/>
</dbReference>
<dbReference type="CDD" id="cd04171">
    <property type="entry name" value="SelB"/>
    <property type="match status" value="1"/>
</dbReference>
<dbReference type="NCBIfam" id="TIGR00475">
    <property type="entry name" value="selB"/>
    <property type="match status" value="1"/>
</dbReference>
<dbReference type="PROSITE" id="PS51722">
    <property type="entry name" value="G_TR_2"/>
    <property type="match status" value="1"/>
</dbReference>
<evidence type="ECO:0000313" key="11">
    <source>
        <dbReference type="Proteomes" id="UP000286806"/>
    </source>
</evidence>
<evidence type="ECO:0000256" key="8">
    <source>
        <dbReference type="ARBA" id="ARBA00031615"/>
    </source>
</evidence>
<keyword evidence="11" id="KW-1185">Reference proteome</keyword>
<protein>
    <recommendedName>
        <fullName evidence="2">Selenocysteine-specific elongation factor</fullName>
    </recommendedName>
    <alternativeName>
        <fullName evidence="8">SelB translation factor</fullName>
    </alternativeName>
</protein>
<sequence length="635" mass="68736">MIIGTAGHIDHGKTALVKALTGVDADRLKEEKARGITIDLGYAYTPLPNGDVLGFVDVPGHEKFIHNMLAGATGIDFVLLVVAADDGPMPQTREHLHILDLLGLQHGVVALTKADRVSADRLEAVRADIAALLLGTGLQGSDIYPVSALTGSGIPALRAHLEAEAQALQQRPASGHFRLAVDRCFTLSGIGTVVTGTVFSGVVTVGDKLVMSPSNIPVRVRSIHAQDRPAQTGVAGQRCALNLVGPGLDKASVARGDWVLAELLHAPVTRLDARLRVLASEDKPLRHWTPVHVHLGATDVSGRVSVLEGEVVAPGMDALVQLVLDKPVGALHGDRFIVRDQSASRTLGGGRVLDSFPPARGRRTPSRIALLRALETGAPADAMQAMLQASTNGVDLRRFALNWNLREDEASSVWASLAMRRVEEGETAIGFSPTVWEALRQRLLDTLTAEHARVPDMLGVDRERLRRMTAPMLSRSAFLALTDESLAIGNIKASGLWLHLPGHSVALLAHEEKLWAKVHPLLDAAPYQPPRVRDIAKVLDVDESAMRLLLQRLARLGDVFQVAHDHFFTRGSVTALATIAHQLAQDDLLEAAVFRDRIGVGRKLAIQILEFFDRVGFTRRTRDRHKLRHADLFTG</sequence>
<accession>A0A401JFW1</accession>
<comment type="subcellular location">
    <subcellularLocation>
        <location evidence="1">Cytoplasm</location>
    </subcellularLocation>
</comment>
<dbReference type="Pfam" id="PF09107">
    <property type="entry name" value="WHD_3rd_SelB"/>
    <property type="match status" value="1"/>
</dbReference>
<dbReference type="EMBL" id="BGOW01000020">
    <property type="protein sequence ID" value="GBL46519.1"/>
    <property type="molecule type" value="Genomic_DNA"/>
</dbReference>
<evidence type="ECO:0000256" key="1">
    <source>
        <dbReference type="ARBA" id="ARBA00004496"/>
    </source>
</evidence>
<dbReference type="Gene3D" id="1.10.10.10">
    <property type="entry name" value="Winged helix-like DNA-binding domain superfamily/Winged helix DNA-binding domain"/>
    <property type="match status" value="3"/>
</dbReference>
<keyword evidence="10" id="KW-0251">Elongation factor</keyword>
<dbReference type="Gene3D" id="2.40.30.10">
    <property type="entry name" value="Translation factors"/>
    <property type="match status" value="2"/>
</dbReference>
<dbReference type="CDD" id="cd15491">
    <property type="entry name" value="selB_III"/>
    <property type="match status" value="1"/>
</dbReference>
<dbReference type="RefSeq" id="WP_124705301.1">
    <property type="nucleotide sequence ID" value="NZ_BGOW01000020.1"/>
</dbReference>
<dbReference type="InterPro" id="IPR027417">
    <property type="entry name" value="P-loop_NTPase"/>
</dbReference>
<dbReference type="InterPro" id="IPR000795">
    <property type="entry name" value="T_Tr_GTP-bd_dom"/>
</dbReference>
<evidence type="ECO:0000256" key="3">
    <source>
        <dbReference type="ARBA" id="ARBA00022490"/>
    </source>
</evidence>
<dbReference type="GO" id="GO:0003924">
    <property type="term" value="F:GTPase activity"/>
    <property type="evidence" value="ECO:0007669"/>
    <property type="project" value="InterPro"/>
</dbReference>
<dbReference type="InterPro" id="IPR004161">
    <property type="entry name" value="EFTu-like_2"/>
</dbReference>
<dbReference type="GO" id="GO:0001514">
    <property type="term" value="P:selenocysteine incorporation"/>
    <property type="evidence" value="ECO:0007669"/>
    <property type="project" value="InterPro"/>
</dbReference>
<gene>
    <name evidence="10" type="ORF">SFMTTN_2334</name>
</gene>
<dbReference type="SUPFAM" id="SSF46785">
    <property type="entry name" value="Winged helix' DNA-binding domain"/>
    <property type="match status" value="3"/>
</dbReference>
<dbReference type="InterPro" id="IPR036390">
    <property type="entry name" value="WH_DNA-bd_sf"/>
</dbReference>
<dbReference type="InterPro" id="IPR050055">
    <property type="entry name" value="EF-Tu_GTPase"/>
</dbReference>
<keyword evidence="6" id="KW-0342">GTP-binding</keyword>
<dbReference type="Pfam" id="PF25461">
    <property type="entry name" value="Beta-barrel_SelB"/>
    <property type="match status" value="1"/>
</dbReference>
<dbReference type="Pfam" id="PF21214">
    <property type="entry name" value="WHD_2nd_SelB_bact"/>
    <property type="match status" value="1"/>
</dbReference>
<keyword evidence="4" id="KW-0547">Nucleotide-binding</keyword>
<dbReference type="GO" id="GO:0003746">
    <property type="term" value="F:translation elongation factor activity"/>
    <property type="evidence" value="ECO:0007669"/>
    <property type="project" value="UniProtKB-KW"/>
</dbReference>
<dbReference type="SUPFAM" id="SSF50447">
    <property type="entry name" value="Translation proteins"/>
    <property type="match status" value="1"/>
</dbReference>
<dbReference type="InterPro" id="IPR031157">
    <property type="entry name" value="G_TR_CS"/>
</dbReference>
<dbReference type="Pfam" id="PF03144">
    <property type="entry name" value="GTP_EFTU_D2"/>
    <property type="match status" value="1"/>
</dbReference>
<comment type="function">
    <text evidence="7">Translation factor necessary for the incorporation of selenocysteine into proteins. It probably replaces EF-Tu for the insertion of selenocysteine directed by the UGA codon. SelB binds GTP and GDP.</text>
</comment>
<dbReference type="InterPro" id="IPR036388">
    <property type="entry name" value="WH-like_DNA-bd_sf"/>
</dbReference>
<keyword evidence="5" id="KW-0648">Protein biosynthesis</keyword>